<dbReference type="GO" id="GO:0016491">
    <property type="term" value="F:oxidoreductase activity"/>
    <property type="evidence" value="ECO:0007669"/>
    <property type="project" value="UniProtKB-KW"/>
</dbReference>
<dbReference type="AlphaFoldDB" id="A0A3R9BZZ2"/>
<organism evidence="3 4">
    <name type="scientific">Rhizobium pisi</name>
    <dbReference type="NCBI Taxonomy" id="574561"/>
    <lineage>
        <taxon>Bacteria</taxon>
        <taxon>Pseudomonadati</taxon>
        <taxon>Pseudomonadota</taxon>
        <taxon>Alphaproteobacteria</taxon>
        <taxon>Hyphomicrobiales</taxon>
        <taxon>Rhizobiaceae</taxon>
        <taxon>Rhizobium/Agrobacterium group</taxon>
        <taxon>Rhizobium</taxon>
    </lineage>
</organism>
<dbReference type="InterPro" id="IPR002347">
    <property type="entry name" value="SDR_fam"/>
</dbReference>
<dbReference type="EMBL" id="RJJT01000025">
    <property type="protein sequence ID" value="RSB64808.1"/>
    <property type="molecule type" value="Genomic_DNA"/>
</dbReference>
<dbReference type="Proteomes" id="UP000277279">
    <property type="component" value="Unassembled WGS sequence"/>
</dbReference>
<name>A0A3R9BZZ2_9HYPH</name>
<dbReference type="PANTHER" id="PTHR24321">
    <property type="entry name" value="DEHYDROGENASES, SHORT CHAIN"/>
    <property type="match status" value="1"/>
</dbReference>
<proteinExistence type="inferred from homology"/>
<dbReference type="PRINTS" id="PR00081">
    <property type="entry name" value="GDHRDH"/>
</dbReference>
<dbReference type="SUPFAM" id="SSF51735">
    <property type="entry name" value="NAD(P)-binding Rossmann-fold domains"/>
    <property type="match status" value="1"/>
</dbReference>
<dbReference type="PANTHER" id="PTHR24321:SF8">
    <property type="entry name" value="ESTRADIOL 17-BETA-DEHYDROGENASE 8-RELATED"/>
    <property type="match status" value="1"/>
</dbReference>
<evidence type="ECO:0000313" key="3">
    <source>
        <dbReference type="EMBL" id="RSB64808.1"/>
    </source>
</evidence>
<evidence type="ECO:0000256" key="2">
    <source>
        <dbReference type="ARBA" id="ARBA00023002"/>
    </source>
</evidence>
<evidence type="ECO:0000256" key="1">
    <source>
        <dbReference type="ARBA" id="ARBA00006484"/>
    </source>
</evidence>
<comment type="caution">
    <text evidence="3">The sequence shown here is derived from an EMBL/GenBank/DDBJ whole genome shotgun (WGS) entry which is preliminary data.</text>
</comment>
<dbReference type="Gene3D" id="3.40.50.720">
    <property type="entry name" value="NAD(P)-binding Rossmann-like Domain"/>
    <property type="match status" value="1"/>
</dbReference>
<dbReference type="Pfam" id="PF13561">
    <property type="entry name" value="adh_short_C2"/>
    <property type="match status" value="1"/>
</dbReference>
<dbReference type="InterPro" id="IPR036291">
    <property type="entry name" value="NAD(P)-bd_dom_sf"/>
</dbReference>
<dbReference type="OrthoDB" id="154414at2"/>
<reference evidence="3 4" key="1">
    <citation type="submission" date="2018-11" db="EMBL/GenBank/DDBJ databases">
        <authorList>
            <person name="Huo Y."/>
        </authorList>
    </citation>
    <scope>NUCLEOTIDE SEQUENCE [LARGE SCALE GENOMIC DNA]</scope>
    <source>
        <strain evidence="3 4">DSM 30132</strain>
    </source>
</reference>
<gene>
    <name evidence="3" type="ORF">EFD55_27480</name>
</gene>
<protein>
    <submittedName>
        <fullName evidence="3">SDR family oxidoreductase</fullName>
    </submittedName>
</protein>
<evidence type="ECO:0000313" key="4">
    <source>
        <dbReference type="Proteomes" id="UP000277279"/>
    </source>
</evidence>
<sequence length="262" mass="27422">MQQDDVTLDGRTDSLRPLAGQVALLTRADEGVGMATAAALAQCGANLALTLIDTEVESASLDELRRIGCKVVVFRAPTDCSSTQHTQLVRQVIAEFGKIDVLVANSEYRVQWQVDDDDLDEDQVELQYSMNVKSNIALIRAVIRVMTSGGRVIALGSSLADRVGTPGLADFAATRAALAAFCKGAAHDLGPRGISINVVQMGAIAFDAVAVSPDIIESERASTALKRLGTPSEVASAITFLAGPSASFITGSVLNVDGGYNA</sequence>
<keyword evidence="2" id="KW-0560">Oxidoreductase</keyword>
<dbReference type="RefSeq" id="WP_125849341.1">
    <property type="nucleotide sequence ID" value="NZ_JACHXH010000028.1"/>
</dbReference>
<comment type="similarity">
    <text evidence="1">Belongs to the short-chain dehydrogenases/reductases (SDR) family.</text>
</comment>
<accession>A0A3R9BZZ2</accession>